<dbReference type="PANTHER" id="PTHR47691">
    <property type="entry name" value="REGULATOR-RELATED"/>
    <property type="match status" value="1"/>
</dbReference>
<dbReference type="SMART" id="SM00382">
    <property type="entry name" value="AAA"/>
    <property type="match status" value="1"/>
</dbReference>
<dbReference type="SUPFAM" id="SSF48452">
    <property type="entry name" value="TPR-like"/>
    <property type="match status" value="1"/>
</dbReference>
<dbReference type="SUPFAM" id="SSF52540">
    <property type="entry name" value="P-loop containing nucleoside triphosphate hydrolases"/>
    <property type="match status" value="1"/>
</dbReference>
<organism evidence="2 3">
    <name type="scientific">Streptomyces pratens</name>
    <dbReference type="NCBI Taxonomy" id="887456"/>
    <lineage>
        <taxon>Bacteria</taxon>
        <taxon>Bacillati</taxon>
        <taxon>Actinomycetota</taxon>
        <taxon>Actinomycetes</taxon>
        <taxon>Kitasatosporales</taxon>
        <taxon>Streptomycetaceae</taxon>
        <taxon>Streptomyces</taxon>
    </lineage>
</organism>
<dbReference type="EMBL" id="JBHSPT010000037">
    <property type="protein sequence ID" value="MFC6057052.1"/>
    <property type="molecule type" value="Genomic_DNA"/>
</dbReference>
<keyword evidence="2" id="KW-0547">Nucleotide-binding</keyword>
<dbReference type="InterPro" id="IPR027417">
    <property type="entry name" value="P-loop_NTPase"/>
</dbReference>
<accession>A0ABW1M204</accession>
<feature type="domain" description="AAA+ ATPase" evidence="1">
    <location>
        <begin position="77"/>
        <end position="217"/>
    </location>
</feature>
<proteinExistence type="predicted"/>
<dbReference type="InterPro" id="IPR002182">
    <property type="entry name" value="NB-ARC"/>
</dbReference>
<dbReference type="RefSeq" id="WP_386398080.1">
    <property type="nucleotide sequence ID" value="NZ_JBHSPT010000037.1"/>
</dbReference>
<evidence type="ECO:0000313" key="3">
    <source>
        <dbReference type="Proteomes" id="UP001596242"/>
    </source>
</evidence>
<dbReference type="GO" id="GO:0005524">
    <property type="term" value="F:ATP binding"/>
    <property type="evidence" value="ECO:0007669"/>
    <property type="project" value="UniProtKB-KW"/>
</dbReference>
<dbReference type="PANTHER" id="PTHR47691:SF3">
    <property type="entry name" value="HTH-TYPE TRANSCRIPTIONAL REGULATOR RV0890C-RELATED"/>
    <property type="match status" value="1"/>
</dbReference>
<protein>
    <submittedName>
        <fullName evidence="2">ATP-binding protein</fullName>
    </submittedName>
</protein>
<dbReference type="PRINTS" id="PR00364">
    <property type="entry name" value="DISEASERSIST"/>
</dbReference>
<reference evidence="3" key="1">
    <citation type="journal article" date="2019" name="Int. J. Syst. Evol. Microbiol.">
        <title>The Global Catalogue of Microorganisms (GCM) 10K type strain sequencing project: providing services to taxonomists for standard genome sequencing and annotation.</title>
        <authorList>
            <consortium name="The Broad Institute Genomics Platform"/>
            <consortium name="The Broad Institute Genome Sequencing Center for Infectious Disease"/>
            <person name="Wu L."/>
            <person name="Ma J."/>
        </authorList>
    </citation>
    <scope>NUCLEOTIDE SEQUENCE [LARGE SCALE GENOMIC DNA]</scope>
    <source>
        <strain evidence="3">JCM 12763</strain>
    </source>
</reference>
<sequence length="635" mass="70064">MADKPTSVSNEFSGGDSDVVVQAGTVHGGVHVHGPARSFPPPRQLPYEVPGFVNRVHELAALDTLHPQPAGDHEDAPAVVTAITGGPGVGKTALALRWAHRVRRRFVDGDLYIDMRGYNRGNALGPEQALASFLRSLGVEADRIPIDEQECAALFRSMVYGKRILIFIDNVSSVKQIRQVIPASRSSLVLITSRTRLSGLVAREGAARVTLDVLSPQESVRLLREVIGPLRVDSEPEAARRVVQLCGCLPLALRVVGERAAGRPLLSLDELVDELVQEQGFLDALADREDELSDVRAVFSWSYRALPEDSRRAFRLLGLHEGKVLSSSSAAALLALTPAVARRRLGELADVHLLQETARDRYRMHDLLRSYAVEQLAAEEPQEERTRAVRRILTWYLLSADAGRKAILPHSHSIPLVPPGRVRPVERFDEAADAMRWFETERENLLSALRQAVVWGQYDIAWMLPVVADGFFELGSHWSDWNHVHELGLDAARLVGNSLGEASNLLCLGDVNWRSGAYDLAVEHYRHAAEISRDIDDPWMLGFSLRGLGLVALERSDPGAEAHFEAALAVFREHGIRRGEGMSLLSLAKCARSRDDHVEAAALCRRAIGIFRSIGDRWSEAWGGAPPRRQPRRAG</sequence>
<dbReference type="Gene3D" id="3.40.50.300">
    <property type="entry name" value="P-loop containing nucleotide triphosphate hydrolases"/>
    <property type="match status" value="1"/>
</dbReference>
<dbReference type="Proteomes" id="UP001596242">
    <property type="component" value="Unassembled WGS sequence"/>
</dbReference>
<gene>
    <name evidence="2" type="ORF">ACFP50_16720</name>
</gene>
<evidence type="ECO:0000313" key="2">
    <source>
        <dbReference type="EMBL" id="MFC6057052.1"/>
    </source>
</evidence>
<evidence type="ECO:0000259" key="1">
    <source>
        <dbReference type="SMART" id="SM00382"/>
    </source>
</evidence>
<name>A0ABW1M204_9ACTN</name>
<dbReference type="InterPro" id="IPR003593">
    <property type="entry name" value="AAA+_ATPase"/>
</dbReference>
<keyword evidence="2" id="KW-0067">ATP-binding</keyword>
<keyword evidence="3" id="KW-1185">Reference proteome</keyword>
<dbReference type="Pfam" id="PF00931">
    <property type="entry name" value="NB-ARC"/>
    <property type="match status" value="1"/>
</dbReference>
<comment type="caution">
    <text evidence="2">The sequence shown here is derived from an EMBL/GenBank/DDBJ whole genome shotgun (WGS) entry which is preliminary data.</text>
</comment>
<dbReference type="Gene3D" id="1.25.40.10">
    <property type="entry name" value="Tetratricopeptide repeat domain"/>
    <property type="match status" value="1"/>
</dbReference>
<dbReference type="InterPro" id="IPR011990">
    <property type="entry name" value="TPR-like_helical_dom_sf"/>
</dbReference>